<organism evidence="1 2">
    <name type="scientific">Aquipseudomonas alcaligenes</name>
    <name type="common">Pseudomonas alcaligenes</name>
    <dbReference type="NCBI Taxonomy" id="43263"/>
    <lineage>
        <taxon>Bacteria</taxon>
        <taxon>Pseudomonadati</taxon>
        <taxon>Pseudomonadota</taxon>
        <taxon>Gammaproteobacteria</taxon>
        <taxon>Pseudomonadales</taxon>
        <taxon>Pseudomonadaceae</taxon>
        <taxon>Aquipseudomonas</taxon>
    </lineage>
</organism>
<keyword evidence="2" id="KW-1185">Reference proteome</keyword>
<dbReference type="Gene3D" id="1.10.10.1150">
    <property type="entry name" value="Coenzyme PQQ synthesis protein D (PqqD)"/>
    <property type="match status" value="1"/>
</dbReference>
<dbReference type="Pfam" id="PF05402">
    <property type="entry name" value="PqqD"/>
    <property type="match status" value="1"/>
</dbReference>
<protein>
    <recommendedName>
        <fullName evidence="3">PqqD family protein</fullName>
    </recommendedName>
</protein>
<dbReference type="InterPro" id="IPR008792">
    <property type="entry name" value="PQQD"/>
</dbReference>
<evidence type="ECO:0000313" key="1">
    <source>
        <dbReference type="EMBL" id="MBC9250143.1"/>
    </source>
</evidence>
<name>A0ABR7S0Z8_AQUAC</name>
<evidence type="ECO:0000313" key="2">
    <source>
        <dbReference type="Proteomes" id="UP000744555"/>
    </source>
</evidence>
<proteinExistence type="predicted"/>
<accession>A0ABR7S0Z8</accession>
<evidence type="ECO:0008006" key="3">
    <source>
        <dbReference type="Google" id="ProtNLM"/>
    </source>
</evidence>
<gene>
    <name evidence="1" type="ORF">A9179_07640</name>
</gene>
<dbReference type="Proteomes" id="UP000744555">
    <property type="component" value="Unassembled WGS sequence"/>
</dbReference>
<sequence>MDGDLVMMHIDSGSYFGISGIGIRIWDSLQQPASLGELARVIEQEYEVDAQTCQADLLDFARQMLKHGIARLCD</sequence>
<dbReference type="InterPro" id="IPR041881">
    <property type="entry name" value="PqqD_sf"/>
</dbReference>
<reference evidence="1 2" key="1">
    <citation type="submission" date="2016-06" db="EMBL/GenBank/DDBJ databases">
        <authorList>
            <person name="Ramos C."/>
            <person name="Pintado A."/>
            <person name="Crespo-Gomez J.I."/>
        </authorList>
    </citation>
    <scope>NUCLEOTIDE SEQUENCE [LARGE SCALE GENOMIC DNA]</scope>
    <source>
        <strain evidence="1 2">AVO110</strain>
    </source>
</reference>
<dbReference type="EMBL" id="LZEU01000001">
    <property type="protein sequence ID" value="MBC9250143.1"/>
    <property type="molecule type" value="Genomic_DNA"/>
</dbReference>
<comment type="caution">
    <text evidence="1">The sequence shown here is derived from an EMBL/GenBank/DDBJ whole genome shotgun (WGS) entry which is preliminary data.</text>
</comment>